<dbReference type="KEGG" id="tsy:THSYN_31485"/>
<dbReference type="EMBL" id="CP020372">
    <property type="protein sequence ID" value="AUB85446.1"/>
    <property type="molecule type" value="Genomic_DNA"/>
</dbReference>
<reference evidence="3 4" key="1">
    <citation type="submission" date="2017-03" db="EMBL/GenBank/DDBJ databases">
        <title>Complete genome sequence of Candidatus 'Thiodictyon syntrophicum' sp. nov. strain Cad16T, a photolithoautotroph purple sulfur bacterium isolated from an alpine meromictic lake.</title>
        <authorList>
            <person name="Luedin S.M."/>
            <person name="Pothier J.F."/>
            <person name="Danza F."/>
            <person name="Storelli N."/>
            <person name="Wittwer M."/>
            <person name="Tonolla M."/>
        </authorList>
    </citation>
    <scope>NUCLEOTIDE SEQUENCE [LARGE SCALE GENOMIC DNA]</scope>
    <source>
        <strain evidence="3 4">Cad16T</strain>
        <plasmid evidence="4">Plasmid pts485</plasmid>
    </source>
</reference>
<protein>
    <submittedName>
        <fullName evidence="3">Uncharacterized protein</fullName>
    </submittedName>
</protein>
<gene>
    <name evidence="3" type="ORF">THSYN_31485</name>
</gene>
<feature type="transmembrane region" description="Helical" evidence="2">
    <location>
        <begin position="25"/>
        <end position="46"/>
    </location>
</feature>
<sequence length="144" mass="15404">MAEPLHPAATHHLPAFVTAPGETDVLFVVMTIFVLLAVIGIGIFYFKLHALPEQMAHRGQKVQMEIVAVLALLALFTHNHAFWIAGLLLALLPMPDFMTPLVSIARSLDRMAGGAEPPAPVPVKAAVPETPPPGTAPPTEPREV</sequence>
<feature type="compositionally biased region" description="Pro residues" evidence="1">
    <location>
        <begin position="129"/>
        <end position="144"/>
    </location>
</feature>
<keyword evidence="4" id="KW-1185">Reference proteome</keyword>
<accession>A0A2K8UIQ3</accession>
<dbReference type="AlphaFoldDB" id="A0A2K8UIQ3"/>
<feature type="region of interest" description="Disordered" evidence="1">
    <location>
        <begin position="111"/>
        <end position="144"/>
    </location>
</feature>
<evidence type="ECO:0000313" key="4">
    <source>
        <dbReference type="Proteomes" id="UP000232638"/>
    </source>
</evidence>
<organism evidence="3 4">
    <name type="scientific">Candidatus Thiodictyon syntrophicum</name>
    <dbReference type="NCBI Taxonomy" id="1166950"/>
    <lineage>
        <taxon>Bacteria</taxon>
        <taxon>Pseudomonadati</taxon>
        <taxon>Pseudomonadota</taxon>
        <taxon>Gammaproteobacteria</taxon>
        <taxon>Chromatiales</taxon>
        <taxon>Chromatiaceae</taxon>
        <taxon>Thiodictyon</taxon>
    </lineage>
</organism>
<keyword evidence="3" id="KW-0614">Plasmid</keyword>
<proteinExistence type="predicted"/>
<name>A0A2K8UIQ3_9GAMM</name>
<keyword evidence="2" id="KW-0472">Membrane</keyword>
<dbReference type="Proteomes" id="UP000232638">
    <property type="component" value="Plasmid pTs485"/>
</dbReference>
<evidence type="ECO:0000256" key="2">
    <source>
        <dbReference type="SAM" id="Phobius"/>
    </source>
</evidence>
<feature type="compositionally biased region" description="Low complexity" evidence="1">
    <location>
        <begin position="112"/>
        <end position="128"/>
    </location>
</feature>
<geneLocation type="plasmid" evidence="4">
    <name>pts485</name>
</geneLocation>
<keyword evidence="2" id="KW-1133">Transmembrane helix</keyword>
<keyword evidence="2" id="KW-0812">Transmembrane</keyword>
<dbReference type="RefSeq" id="WP_100923071.1">
    <property type="nucleotide sequence ID" value="NZ_CP020372.1"/>
</dbReference>
<evidence type="ECO:0000256" key="1">
    <source>
        <dbReference type="SAM" id="MobiDB-lite"/>
    </source>
</evidence>
<feature type="transmembrane region" description="Helical" evidence="2">
    <location>
        <begin position="67"/>
        <end position="92"/>
    </location>
</feature>
<dbReference type="OrthoDB" id="6228405at2"/>
<evidence type="ECO:0000313" key="3">
    <source>
        <dbReference type="EMBL" id="AUB85446.1"/>
    </source>
</evidence>